<dbReference type="Proteomes" id="UP000284706">
    <property type="component" value="Unassembled WGS sequence"/>
</dbReference>
<dbReference type="AlphaFoldDB" id="A0A409X6J3"/>
<reference evidence="2 3" key="1">
    <citation type="journal article" date="2018" name="Evol. Lett.">
        <title>Horizontal gene cluster transfer increased hallucinogenic mushroom diversity.</title>
        <authorList>
            <person name="Reynolds H.T."/>
            <person name="Vijayakumar V."/>
            <person name="Gluck-Thaler E."/>
            <person name="Korotkin H.B."/>
            <person name="Matheny P.B."/>
            <person name="Slot J.C."/>
        </authorList>
    </citation>
    <scope>NUCLEOTIDE SEQUENCE [LARGE SCALE GENOMIC DNA]</scope>
    <source>
        <strain evidence="2 3">SRW20</strain>
    </source>
</reference>
<comment type="caution">
    <text evidence="2">The sequence shown here is derived from an EMBL/GenBank/DDBJ whole genome shotgun (WGS) entry which is preliminary data.</text>
</comment>
<dbReference type="EMBL" id="NHYE01004093">
    <property type="protein sequence ID" value="PPQ86357.1"/>
    <property type="molecule type" value="Genomic_DNA"/>
</dbReference>
<dbReference type="InParanoid" id="A0A409X6J3"/>
<evidence type="ECO:0000313" key="3">
    <source>
        <dbReference type="Proteomes" id="UP000284706"/>
    </source>
</evidence>
<name>A0A409X6J3_9AGAR</name>
<accession>A0A409X6J3</accession>
<organism evidence="2 3">
    <name type="scientific">Gymnopilus dilepis</name>
    <dbReference type="NCBI Taxonomy" id="231916"/>
    <lineage>
        <taxon>Eukaryota</taxon>
        <taxon>Fungi</taxon>
        <taxon>Dikarya</taxon>
        <taxon>Basidiomycota</taxon>
        <taxon>Agaricomycotina</taxon>
        <taxon>Agaricomycetes</taxon>
        <taxon>Agaricomycetidae</taxon>
        <taxon>Agaricales</taxon>
        <taxon>Agaricineae</taxon>
        <taxon>Hymenogastraceae</taxon>
        <taxon>Gymnopilus</taxon>
    </lineage>
</organism>
<feature type="compositionally biased region" description="Acidic residues" evidence="1">
    <location>
        <begin position="65"/>
        <end position="89"/>
    </location>
</feature>
<protein>
    <submittedName>
        <fullName evidence="2">Uncharacterized protein</fullName>
    </submittedName>
</protein>
<evidence type="ECO:0000256" key="1">
    <source>
        <dbReference type="SAM" id="MobiDB-lite"/>
    </source>
</evidence>
<evidence type="ECO:0000313" key="2">
    <source>
        <dbReference type="EMBL" id="PPQ86357.1"/>
    </source>
</evidence>
<keyword evidence="3" id="KW-1185">Reference proteome</keyword>
<proteinExistence type="predicted"/>
<feature type="region of interest" description="Disordered" evidence="1">
    <location>
        <begin position="59"/>
        <end position="133"/>
    </location>
</feature>
<sequence>MPQASALSLQDSSTLEPRLLHPNPLSVLFFQGPNIQKIRSGSSLRGFRFVVGWGRLRAGGVKEEGEGEDEDEDDCDDEEDEEEDDDDGGSCDGGDAGKGDVLSMRARLRARGAADEDASAGSGPRIRGYGWSAGHQDSLEQALYSRPMEGQMDQAGLRYRAPPGHLSGDS</sequence>
<gene>
    <name evidence="2" type="ORF">CVT26_006171</name>
</gene>